<evidence type="ECO:0000313" key="12">
    <source>
        <dbReference type="Proteomes" id="UP000000305"/>
    </source>
</evidence>
<dbReference type="GO" id="GO:0008380">
    <property type="term" value="P:RNA splicing"/>
    <property type="evidence" value="ECO:0007669"/>
    <property type="project" value="UniProtKB-KW"/>
</dbReference>
<accession>E9HI69</accession>
<reference evidence="11 12" key="1">
    <citation type="journal article" date="2011" name="Science">
        <title>The ecoresponsive genome of Daphnia pulex.</title>
        <authorList>
            <person name="Colbourne J.K."/>
            <person name="Pfrender M.E."/>
            <person name="Gilbert D."/>
            <person name="Thomas W.K."/>
            <person name="Tucker A."/>
            <person name="Oakley T.H."/>
            <person name="Tokishita S."/>
            <person name="Aerts A."/>
            <person name="Arnold G.J."/>
            <person name="Basu M.K."/>
            <person name="Bauer D.J."/>
            <person name="Caceres C.E."/>
            <person name="Carmel L."/>
            <person name="Casola C."/>
            <person name="Choi J.H."/>
            <person name="Detter J.C."/>
            <person name="Dong Q."/>
            <person name="Dusheyko S."/>
            <person name="Eads B.D."/>
            <person name="Frohlich T."/>
            <person name="Geiler-Samerotte K.A."/>
            <person name="Gerlach D."/>
            <person name="Hatcher P."/>
            <person name="Jogdeo S."/>
            <person name="Krijgsveld J."/>
            <person name="Kriventseva E.V."/>
            <person name="Kultz D."/>
            <person name="Laforsch C."/>
            <person name="Lindquist E."/>
            <person name="Lopez J."/>
            <person name="Manak J.R."/>
            <person name="Muller J."/>
            <person name="Pangilinan J."/>
            <person name="Patwardhan R.P."/>
            <person name="Pitluck S."/>
            <person name="Pritham E.J."/>
            <person name="Rechtsteiner A."/>
            <person name="Rho M."/>
            <person name="Rogozin I.B."/>
            <person name="Sakarya O."/>
            <person name="Salamov A."/>
            <person name="Schaack S."/>
            <person name="Shapiro H."/>
            <person name="Shiga Y."/>
            <person name="Skalitzky C."/>
            <person name="Smith Z."/>
            <person name="Souvorov A."/>
            <person name="Sung W."/>
            <person name="Tang Z."/>
            <person name="Tsuchiya D."/>
            <person name="Tu H."/>
            <person name="Vos H."/>
            <person name="Wang M."/>
            <person name="Wolf Y.I."/>
            <person name="Yamagata H."/>
            <person name="Yamada T."/>
            <person name="Ye Y."/>
            <person name="Shaw J.R."/>
            <person name="Andrews J."/>
            <person name="Crease T.J."/>
            <person name="Tang H."/>
            <person name="Lucas S.M."/>
            <person name="Robertson H.M."/>
            <person name="Bork P."/>
            <person name="Koonin E.V."/>
            <person name="Zdobnov E.M."/>
            <person name="Grigoriev I.V."/>
            <person name="Lynch M."/>
            <person name="Boore J.L."/>
        </authorList>
    </citation>
    <scope>NUCLEOTIDE SEQUENCE [LARGE SCALE GENOMIC DNA]</scope>
</reference>
<dbReference type="InterPro" id="IPR034264">
    <property type="entry name" value="RBM48_RRM"/>
</dbReference>
<dbReference type="OrthoDB" id="78358at2759"/>
<dbReference type="GO" id="GO:0006397">
    <property type="term" value="P:mRNA processing"/>
    <property type="evidence" value="ECO:0007669"/>
    <property type="project" value="UniProtKB-KW"/>
</dbReference>
<dbReference type="STRING" id="6669.E9HI69"/>
<evidence type="ECO:0000313" key="11">
    <source>
        <dbReference type="EMBL" id="EFX68564.1"/>
    </source>
</evidence>
<dbReference type="FunCoup" id="E9HI69">
    <property type="interactions" value="17"/>
</dbReference>
<dbReference type="KEGG" id="dpx:DAPPUDRAFT_301410"/>
<protein>
    <recommendedName>
        <fullName evidence="2">RNA-binding protein 48</fullName>
    </recommendedName>
</protein>
<evidence type="ECO:0000256" key="1">
    <source>
        <dbReference type="ARBA" id="ARBA00006938"/>
    </source>
</evidence>
<dbReference type="PANTHER" id="PTHR20957">
    <property type="entry name" value="RNA-BINDING PROTEIN 48"/>
    <property type="match status" value="1"/>
</dbReference>
<dbReference type="SUPFAM" id="SSF54928">
    <property type="entry name" value="RNA-binding domain, RBD"/>
    <property type="match status" value="1"/>
</dbReference>
<dbReference type="eggNOG" id="ENOG502QSNB">
    <property type="taxonomic scope" value="Eukaryota"/>
</dbReference>
<name>E9HI69_DAPPU</name>
<dbReference type="PhylomeDB" id="E9HI69"/>
<evidence type="ECO:0000256" key="8">
    <source>
        <dbReference type="SAM" id="Coils"/>
    </source>
</evidence>
<evidence type="ECO:0000256" key="3">
    <source>
        <dbReference type="ARBA" id="ARBA00022664"/>
    </source>
</evidence>
<feature type="domain" description="RRM" evidence="10">
    <location>
        <begin position="56"/>
        <end position="115"/>
    </location>
</feature>
<evidence type="ECO:0000256" key="9">
    <source>
        <dbReference type="SAM" id="MobiDB-lite"/>
    </source>
</evidence>
<dbReference type="FunFam" id="3.30.70.330:FF:000424">
    <property type="entry name" value="RNA-binding protein 48 isoform X4"/>
    <property type="match status" value="1"/>
</dbReference>
<sequence length="226" mass="25891">MENTFVLSKQIHHERQELCTNRPRYRQGKKLTAVKVYSVVDESQYLLIDKVPAIAVTAELETLCQGFGSIEYLKHLPDYPTEKFCEVFQVKFHTIQSARFAKRKMDDRNFYGGTLHVCYAPELETLNDTRSKLNNRRQEIENKLKAPQNRKHKLLSATSTSAEQVHCPSLVIKEPISDSNAECFTTTEPPNSEESQKVTVAGKQPQPVCEPPKKRIVYHVSSKTPR</sequence>
<keyword evidence="12" id="KW-1185">Reference proteome</keyword>
<dbReference type="InterPro" id="IPR039599">
    <property type="entry name" value="RBM48"/>
</dbReference>
<feature type="compositionally biased region" description="Polar residues" evidence="9">
    <location>
        <begin position="181"/>
        <end position="193"/>
    </location>
</feature>
<dbReference type="AlphaFoldDB" id="E9HI69"/>
<dbReference type="GO" id="GO:0003723">
    <property type="term" value="F:RNA binding"/>
    <property type="evidence" value="ECO:0007669"/>
    <property type="project" value="UniProtKB-KW"/>
</dbReference>
<dbReference type="EMBL" id="GL732653">
    <property type="protein sequence ID" value="EFX68564.1"/>
    <property type="molecule type" value="Genomic_DNA"/>
</dbReference>
<evidence type="ECO:0000256" key="6">
    <source>
        <dbReference type="ARBA" id="ARBA00023187"/>
    </source>
</evidence>
<keyword evidence="5" id="KW-0694">RNA-binding</keyword>
<dbReference type="Proteomes" id="UP000000305">
    <property type="component" value="Unassembled WGS sequence"/>
</dbReference>
<comment type="function">
    <text evidence="7">As a component of the minor spliceosome, involved in the splicing of U12-type introns in pre-mRNAs.</text>
</comment>
<keyword evidence="8" id="KW-0175">Coiled coil</keyword>
<evidence type="ECO:0000256" key="7">
    <source>
        <dbReference type="ARBA" id="ARBA00035004"/>
    </source>
</evidence>
<dbReference type="InterPro" id="IPR000504">
    <property type="entry name" value="RRM_dom"/>
</dbReference>
<dbReference type="InParanoid" id="E9HI69"/>
<evidence type="ECO:0000256" key="4">
    <source>
        <dbReference type="ARBA" id="ARBA00022728"/>
    </source>
</evidence>
<dbReference type="GO" id="GO:0005654">
    <property type="term" value="C:nucleoplasm"/>
    <property type="evidence" value="ECO:0000318"/>
    <property type="project" value="GO_Central"/>
</dbReference>
<dbReference type="InterPro" id="IPR035979">
    <property type="entry name" value="RBD_domain_sf"/>
</dbReference>
<comment type="similarity">
    <text evidence="1">Belongs to the RBM48 family.</text>
</comment>
<organism evidence="11 12">
    <name type="scientific">Daphnia pulex</name>
    <name type="common">Water flea</name>
    <dbReference type="NCBI Taxonomy" id="6669"/>
    <lineage>
        <taxon>Eukaryota</taxon>
        <taxon>Metazoa</taxon>
        <taxon>Ecdysozoa</taxon>
        <taxon>Arthropoda</taxon>
        <taxon>Crustacea</taxon>
        <taxon>Branchiopoda</taxon>
        <taxon>Diplostraca</taxon>
        <taxon>Cladocera</taxon>
        <taxon>Anomopoda</taxon>
        <taxon>Daphniidae</taxon>
        <taxon>Daphnia</taxon>
    </lineage>
</organism>
<keyword evidence="6" id="KW-0508">mRNA splicing</keyword>
<dbReference type="HOGENOM" id="CLU_094699_0_0_1"/>
<evidence type="ECO:0000256" key="2">
    <source>
        <dbReference type="ARBA" id="ARBA00015189"/>
    </source>
</evidence>
<evidence type="ECO:0000256" key="5">
    <source>
        <dbReference type="ARBA" id="ARBA00022884"/>
    </source>
</evidence>
<feature type="region of interest" description="Disordered" evidence="9">
    <location>
        <begin position="181"/>
        <end position="210"/>
    </location>
</feature>
<dbReference type="GO" id="GO:0005681">
    <property type="term" value="C:spliceosomal complex"/>
    <property type="evidence" value="ECO:0007669"/>
    <property type="project" value="UniProtKB-KW"/>
</dbReference>
<dbReference type="PANTHER" id="PTHR20957:SF0">
    <property type="entry name" value="RNA-BINDING PROTEIN 48"/>
    <property type="match status" value="1"/>
</dbReference>
<dbReference type="InterPro" id="IPR012677">
    <property type="entry name" value="Nucleotide-bd_a/b_plait_sf"/>
</dbReference>
<keyword evidence="4" id="KW-0747">Spliceosome</keyword>
<evidence type="ECO:0000259" key="10">
    <source>
        <dbReference type="Pfam" id="PF00076"/>
    </source>
</evidence>
<dbReference type="CDD" id="cd12442">
    <property type="entry name" value="RRM_RBM48"/>
    <property type="match status" value="1"/>
</dbReference>
<dbReference type="Gene3D" id="3.30.70.330">
    <property type="match status" value="1"/>
</dbReference>
<gene>
    <name evidence="11" type="ORF">DAPPUDRAFT_301410</name>
</gene>
<keyword evidence="3" id="KW-0507">mRNA processing</keyword>
<proteinExistence type="inferred from homology"/>
<dbReference type="Pfam" id="PF00076">
    <property type="entry name" value="RRM_1"/>
    <property type="match status" value="1"/>
</dbReference>
<feature type="coiled-coil region" evidence="8">
    <location>
        <begin position="123"/>
        <end position="150"/>
    </location>
</feature>